<organism evidence="1 2">
    <name type="scientific">Providencia stuartii ATCC 25827</name>
    <dbReference type="NCBI Taxonomy" id="471874"/>
    <lineage>
        <taxon>Bacteria</taxon>
        <taxon>Pseudomonadati</taxon>
        <taxon>Pseudomonadota</taxon>
        <taxon>Gammaproteobacteria</taxon>
        <taxon>Enterobacterales</taxon>
        <taxon>Morganellaceae</taxon>
        <taxon>Providencia</taxon>
    </lineage>
</organism>
<dbReference type="Proteomes" id="UP000004506">
    <property type="component" value="Unassembled WGS sequence"/>
</dbReference>
<reference evidence="2" key="1">
    <citation type="submission" date="2008-04" db="EMBL/GenBank/DDBJ databases">
        <title>Draft genome sequence of Providencia stuartii (ATCC 25827).</title>
        <authorList>
            <person name="Sudarsanam P."/>
            <person name="Ley R."/>
            <person name="Guruge J."/>
            <person name="Turnbaugh P.J."/>
            <person name="Mahowald M."/>
            <person name="Liep D."/>
            <person name="Gordon J."/>
        </authorList>
    </citation>
    <scope>NUCLEOTIDE SEQUENCE [LARGE SCALE GENOMIC DNA]</scope>
    <source>
        <strain evidence="2">ATCC 25827</strain>
    </source>
</reference>
<protein>
    <submittedName>
        <fullName evidence="1">Uncharacterized protein</fullName>
    </submittedName>
</protein>
<evidence type="ECO:0000313" key="1">
    <source>
        <dbReference type="EMBL" id="EDU58965.1"/>
    </source>
</evidence>
<gene>
    <name evidence="1" type="ORF">PROSTU_02149</name>
</gene>
<comment type="caution">
    <text evidence="1">The sequence shown here is derived from an EMBL/GenBank/DDBJ whole genome shotgun (WGS) entry which is preliminary data.</text>
</comment>
<reference evidence="1 2" key="3">
    <citation type="submission" date="2008-05" db="EMBL/GenBank/DDBJ databases">
        <authorList>
            <person name="Fulton L."/>
            <person name="Clifton S."/>
            <person name="Fulton B."/>
            <person name="Xu J."/>
            <person name="Minx P."/>
            <person name="Pepin K.H."/>
            <person name="Johnson M."/>
            <person name="Thiruvilangam P."/>
            <person name="Bhonagiri V."/>
            <person name="Nash W.E."/>
            <person name="Mardis E.R."/>
            <person name="Wilson R.K."/>
        </authorList>
    </citation>
    <scope>NUCLEOTIDE SEQUENCE [LARGE SCALE GENOMIC DNA]</scope>
    <source>
        <strain evidence="1 2">ATCC 25827</strain>
    </source>
</reference>
<reference evidence="2" key="2">
    <citation type="submission" date="2008-04" db="EMBL/GenBank/DDBJ databases">
        <title>Draft genome sequence of Providencia stuartii(ATCC 25827).</title>
        <authorList>
            <person name="Sudarsanam P."/>
            <person name="Ley R."/>
            <person name="Guruge J."/>
            <person name="Turnbaugh P.J."/>
            <person name="Mahowald M."/>
            <person name="Liep D."/>
            <person name="Gordon J."/>
        </authorList>
    </citation>
    <scope>NUCLEOTIDE SEQUENCE [LARGE SCALE GENOMIC DNA]</scope>
    <source>
        <strain evidence="2">ATCC 25827</strain>
    </source>
</reference>
<accession>A0AA87CSS4</accession>
<evidence type="ECO:0000313" key="2">
    <source>
        <dbReference type="Proteomes" id="UP000004506"/>
    </source>
</evidence>
<dbReference type="AlphaFoldDB" id="A0AA87CSS4"/>
<proteinExistence type="predicted"/>
<dbReference type="EMBL" id="ABJD02000101">
    <property type="protein sequence ID" value="EDU58965.1"/>
    <property type="molecule type" value="Genomic_DNA"/>
</dbReference>
<sequence length="42" mass="4943">MHFNLLILSVIFARGWPWYCDFTFITSRYIYFCSACPTSASL</sequence>
<name>A0AA87CSS4_PROST</name>